<feature type="transmembrane region" description="Helical" evidence="9">
    <location>
        <begin position="254"/>
        <end position="278"/>
    </location>
</feature>
<comment type="function">
    <text evidence="8">Part of the ABC transporter complex CysAWTP (TC 3.A.1.6.1) involved in sulfate/thiosulfate import. Probably responsible for the translocation of the substrate across the membrane.</text>
</comment>
<evidence type="ECO:0000256" key="1">
    <source>
        <dbReference type="ARBA" id="ARBA00004141"/>
    </source>
</evidence>
<dbReference type="STRING" id="157687.HMPREF3180_01348"/>
<keyword evidence="5 9" id="KW-1133">Transmembrane helix</keyword>
<name>A0A134A9W5_9FUSO</name>
<protein>
    <submittedName>
        <fullName evidence="11">Putative sulfate ABC transporter, permease protein CysW</fullName>
    </submittedName>
</protein>
<evidence type="ECO:0000313" key="11">
    <source>
        <dbReference type="EMBL" id="KXB64521.1"/>
    </source>
</evidence>
<keyword evidence="6" id="KW-0764">Sulfate transport</keyword>
<feature type="transmembrane region" description="Helical" evidence="9">
    <location>
        <begin position="144"/>
        <end position="165"/>
    </location>
</feature>
<dbReference type="PANTHER" id="PTHR30406:SF1">
    <property type="entry name" value="SULFATE TRANSPORT SYSTEM PERMEASE PROTEIN CYSW"/>
    <property type="match status" value="1"/>
</dbReference>
<feature type="domain" description="ABC transmembrane type-1" evidence="10">
    <location>
        <begin position="64"/>
        <end position="275"/>
    </location>
</feature>
<evidence type="ECO:0000256" key="2">
    <source>
        <dbReference type="ARBA" id="ARBA00011779"/>
    </source>
</evidence>
<dbReference type="AlphaFoldDB" id="A0A134A9W5"/>
<evidence type="ECO:0000256" key="3">
    <source>
        <dbReference type="ARBA" id="ARBA00022448"/>
    </source>
</evidence>
<comment type="subcellular location">
    <subcellularLocation>
        <location evidence="1">Membrane</location>
        <topology evidence="1">Multi-pass membrane protein</topology>
    </subcellularLocation>
</comment>
<dbReference type="SUPFAM" id="SSF161098">
    <property type="entry name" value="MetI-like"/>
    <property type="match status" value="1"/>
</dbReference>
<dbReference type="CDD" id="cd06261">
    <property type="entry name" value="TM_PBP2"/>
    <property type="match status" value="1"/>
</dbReference>
<keyword evidence="4 9" id="KW-0812">Transmembrane</keyword>
<keyword evidence="3" id="KW-0813">Transport</keyword>
<gene>
    <name evidence="11" type="ORF">HMPREF3180_01348</name>
</gene>
<organism evidence="11 12">
    <name type="scientific">Leptotrichia wadei</name>
    <dbReference type="NCBI Taxonomy" id="157687"/>
    <lineage>
        <taxon>Bacteria</taxon>
        <taxon>Fusobacteriati</taxon>
        <taxon>Fusobacteriota</taxon>
        <taxon>Fusobacteriia</taxon>
        <taxon>Fusobacteriales</taxon>
        <taxon>Leptotrichiaceae</taxon>
        <taxon>Leptotrichia</taxon>
    </lineage>
</organism>
<evidence type="ECO:0000313" key="12">
    <source>
        <dbReference type="Proteomes" id="UP000070483"/>
    </source>
</evidence>
<dbReference type="EMBL" id="LSDD01000096">
    <property type="protein sequence ID" value="KXB64521.1"/>
    <property type="molecule type" value="Genomic_DNA"/>
</dbReference>
<feature type="transmembrane region" description="Helical" evidence="9">
    <location>
        <begin position="61"/>
        <end position="88"/>
    </location>
</feature>
<sequence>MFRKGERVVDKKNNIIKYILIAVSILFVGIMLVLPLIAIIANSLQKGWAFYIRSLTDKYVLSALKITVIATISALIINTFFGMAAAWLLTKFSFRGKHILATLIDIPFSISPVIAGLAFIMTFGRMGWAAPYIEHLNKFFVLDIKIVFAIPGVILATVFVTFPFISREIVPILNAQGKDEEEAAALMGADGFTIFRKITLPQIKWGLLYGIILCTARALGEFGAVNALSKARGKTFTLPLEIDALYLSGSSESIVSAFAVSSLLVIISIFILIIKNIIEHKSKNKFIK</sequence>
<dbReference type="Pfam" id="PF00528">
    <property type="entry name" value="BPD_transp_1"/>
    <property type="match status" value="1"/>
</dbReference>
<dbReference type="Proteomes" id="UP000070483">
    <property type="component" value="Unassembled WGS sequence"/>
</dbReference>
<evidence type="ECO:0000256" key="5">
    <source>
        <dbReference type="ARBA" id="ARBA00022989"/>
    </source>
</evidence>
<feature type="transmembrane region" description="Helical" evidence="9">
    <location>
        <begin position="20"/>
        <end position="41"/>
    </location>
</feature>
<dbReference type="PATRIC" id="fig|157687.3.peg.1344"/>
<dbReference type="NCBIfam" id="TIGR00969">
    <property type="entry name" value="3a0106s02"/>
    <property type="match status" value="1"/>
</dbReference>
<accession>A0A134A9W5</accession>
<evidence type="ECO:0000256" key="7">
    <source>
        <dbReference type="ARBA" id="ARBA00023136"/>
    </source>
</evidence>
<proteinExistence type="predicted"/>
<dbReference type="PROSITE" id="PS50928">
    <property type="entry name" value="ABC_TM1"/>
    <property type="match status" value="1"/>
</dbReference>
<keyword evidence="12" id="KW-1185">Reference proteome</keyword>
<reference evidence="12" key="1">
    <citation type="submission" date="2016-01" db="EMBL/GenBank/DDBJ databases">
        <authorList>
            <person name="Mitreva M."/>
            <person name="Pepin K.H."/>
            <person name="Mihindukulasuriya K.A."/>
            <person name="Fulton R."/>
            <person name="Fronick C."/>
            <person name="O'Laughlin M."/>
            <person name="Miner T."/>
            <person name="Herter B."/>
            <person name="Rosa B.A."/>
            <person name="Cordes M."/>
            <person name="Tomlinson C."/>
            <person name="Wollam A."/>
            <person name="Palsikar V.B."/>
            <person name="Mardis E.R."/>
            <person name="Wilson R.K."/>
        </authorList>
    </citation>
    <scope>NUCLEOTIDE SEQUENCE [LARGE SCALE GENOMIC DNA]</scope>
    <source>
        <strain evidence="12">KA00185</strain>
    </source>
</reference>
<keyword evidence="7 9" id="KW-0472">Membrane</keyword>
<dbReference type="InterPro" id="IPR035906">
    <property type="entry name" value="MetI-like_sf"/>
</dbReference>
<feature type="transmembrane region" description="Helical" evidence="9">
    <location>
        <begin position="100"/>
        <end position="124"/>
    </location>
</feature>
<evidence type="ECO:0000256" key="9">
    <source>
        <dbReference type="SAM" id="Phobius"/>
    </source>
</evidence>
<dbReference type="InterPro" id="IPR000515">
    <property type="entry name" value="MetI-like"/>
</dbReference>
<dbReference type="GO" id="GO:0015419">
    <property type="term" value="F:ABC-type sulfate transporter activity"/>
    <property type="evidence" value="ECO:0007669"/>
    <property type="project" value="InterPro"/>
</dbReference>
<dbReference type="Gene3D" id="1.10.3720.10">
    <property type="entry name" value="MetI-like"/>
    <property type="match status" value="1"/>
</dbReference>
<dbReference type="InterPro" id="IPR005667">
    <property type="entry name" value="Sulph_transpt2"/>
</dbReference>
<evidence type="ECO:0000256" key="4">
    <source>
        <dbReference type="ARBA" id="ARBA00022692"/>
    </source>
</evidence>
<feature type="transmembrane region" description="Helical" evidence="9">
    <location>
        <begin position="206"/>
        <end position="228"/>
    </location>
</feature>
<comment type="subunit">
    <text evidence="2">The complex is composed of two ATP-binding proteins (CysA), two transmembrane proteins (CysT and CysW) and a solute-binding protein (CysP).</text>
</comment>
<comment type="caution">
    <text evidence="11">The sequence shown here is derived from an EMBL/GenBank/DDBJ whole genome shotgun (WGS) entry which is preliminary data.</text>
</comment>
<dbReference type="PANTHER" id="PTHR30406">
    <property type="entry name" value="SULFATE TRANSPORT SYSTEM PERMEASE PROTEIN"/>
    <property type="match status" value="1"/>
</dbReference>
<evidence type="ECO:0000256" key="8">
    <source>
        <dbReference type="ARBA" id="ARBA00025323"/>
    </source>
</evidence>
<dbReference type="OrthoDB" id="57323at2"/>
<dbReference type="GO" id="GO:0005886">
    <property type="term" value="C:plasma membrane"/>
    <property type="evidence" value="ECO:0007669"/>
    <property type="project" value="TreeGrafter"/>
</dbReference>
<evidence type="ECO:0000256" key="6">
    <source>
        <dbReference type="ARBA" id="ARBA00023032"/>
    </source>
</evidence>
<evidence type="ECO:0000259" key="10">
    <source>
        <dbReference type="PROSITE" id="PS50928"/>
    </source>
</evidence>